<dbReference type="EMBL" id="AGNL01018347">
    <property type="protein sequence ID" value="EJK63275.1"/>
    <property type="molecule type" value="Genomic_DNA"/>
</dbReference>
<feature type="compositionally biased region" description="Basic and acidic residues" evidence="1">
    <location>
        <begin position="206"/>
        <end position="226"/>
    </location>
</feature>
<proteinExistence type="predicted"/>
<feature type="region of interest" description="Disordered" evidence="1">
    <location>
        <begin position="1169"/>
        <end position="1189"/>
    </location>
</feature>
<comment type="caution">
    <text evidence="2">The sequence shown here is derived from an EMBL/GenBank/DDBJ whole genome shotgun (WGS) entry which is preliminary data.</text>
</comment>
<reference evidence="2 3" key="1">
    <citation type="journal article" date="2012" name="Genome Biol.">
        <title>Genome and low-iron response of an oceanic diatom adapted to chronic iron limitation.</title>
        <authorList>
            <person name="Lommer M."/>
            <person name="Specht M."/>
            <person name="Roy A.S."/>
            <person name="Kraemer L."/>
            <person name="Andreson R."/>
            <person name="Gutowska M.A."/>
            <person name="Wolf J."/>
            <person name="Bergner S.V."/>
            <person name="Schilhabel M.B."/>
            <person name="Klostermeier U.C."/>
            <person name="Beiko R.G."/>
            <person name="Rosenstiel P."/>
            <person name="Hippler M."/>
            <person name="Laroche J."/>
        </authorList>
    </citation>
    <scope>NUCLEOTIDE SEQUENCE [LARGE SCALE GENOMIC DNA]</scope>
    <source>
        <strain evidence="2 3">CCMP1005</strain>
    </source>
</reference>
<evidence type="ECO:0000256" key="1">
    <source>
        <dbReference type="SAM" id="MobiDB-lite"/>
    </source>
</evidence>
<dbReference type="Proteomes" id="UP000266841">
    <property type="component" value="Unassembled WGS sequence"/>
</dbReference>
<accession>K0SD47</accession>
<protein>
    <submittedName>
        <fullName evidence="2">Uncharacterized protein</fullName>
    </submittedName>
</protein>
<feature type="region of interest" description="Disordered" evidence="1">
    <location>
        <begin position="196"/>
        <end position="240"/>
    </location>
</feature>
<organism evidence="2 3">
    <name type="scientific">Thalassiosira oceanica</name>
    <name type="common">Marine diatom</name>
    <dbReference type="NCBI Taxonomy" id="159749"/>
    <lineage>
        <taxon>Eukaryota</taxon>
        <taxon>Sar</taxon>
        <taxon>Stramenopiles</taxon>
        <taxon>Ochrophyta</taxon>
        <taxon>Bacillariophyta</taxon>
        <taxon>Coscinodiscophyceae</taxon>
        <taxon>Thalassiosirophycidae</taxon>
        <taxon>Thalassiosirales</taxon>
        <taxon>Thalassiosiraceae</taxon>
        <taxon>Thalassiosira</taxon>
    </lineage>
</organism>
<keyword evidence="3" id="KW-1185">Reference proteome</keyword>
<name>K0SD47_THAOC</name>
<evidence type="ECO:0000313" key="2">
    <source>
        <dbReference type="EMBL" id="EJK63275.1"/>
    </source>
</evidence>
<gene>
    <name evidence="2" type="ORF">THAOC_16078</name>
</gene>
<sequence length="1313" mass="146551">MQLSNKCNFSAPARRPFFAFFGPLHTVKKKNHGEDDNAVETVAMATLRSGPRKAVEKTDIRTSTAYLIYRRPSDSPMPLPSPSTLAAGSVLHRIDRSATHGRLLRNHYGIDPKTGAAIKPTRSTKETNKQEACRSIHEASSRINDCSTLLSQALNVITDKGAKAGDKRKATKAVTELILPALDVAAEKIRDGSVKVSPLASGGYANKRDESKRKRDAENSARERNAQRQRKITHGSPTEAVLNQYVDANTARAPLRCLSSRNRKAKLTDEEMPEPPLPRNGMTYGVGEFIQIVETRYAGKGKHGPNGRRAFFDLVCNAFGDSQYHYVPNTVNSVYRVLKRHEQGKRTYRFDEEWDKRGRSPLVKDNVLLERAHELTRLAGQKVMEDKVQNILREEVARSGKVVPKSHQFSSTTVNNYLALLSNRGHLSITANSIAKTNARYTAENSLIGAFCHVIVVAMTQFYVVEEEDVDFLAKISKLDPDDRLLYDLVREFHGNVPIKARHPALVFTEDDTTFVITEGIQETKSKKKGLVSTASLQDSGNHSTYHQDDSGKMLPTRVKLHHISNGTGDVAPVCMTYAGLAEDEMPDPDLDFLVVEVEGLGIGGYGVGDSNVLGYALFMRGTRGAEKKRFEWMRFDSSQGVVIPDDLVAVCCADGDNSQLATIVNEESVDEYDSKGVKCVKHNASRTGVEQAADNSKVFPSSKSSNKKITVKEIPSDQHLLKGSLEETFNNLRAKGVLRLKKQGAVVDFMAKFPVLYTRACVRENVIHGFVKTGQLDGKFGIVPVWHQLIATRRTIPTVDEYNTLLNAFFPTMAYSFNNGMQYVSDEYLINEHGFPADIDINGATAIRDAGISQENRQRAKVLNGSGEKKKRADLAASVARKAERKEAEKKFKLDLTFRSEEKIVEQLCKLAGVEVSEKNLRFAKMEHFNRLKAPELKQFIKSRSATMTTAKSMSHLKKPHSALADAQRGVENCVSAAFNVRTLPSRVLAKKDEMEVVSQSEDNMQSTVNEFASSPTVYRVSWDRSVIMKASALLSDAEWMGRFLGLVGLAGQQQKPIDDELKARADQLQTSLDLRFTNHVKTKVPLNQHHYFILNWLRKNLVIDAVHMVLCDHVKRKLDRVMPHQCLLRPACNAFLMCTNAEANLHGAYLHYDDNLCEWIRSGSADGEKGMGGRNDTHRKRAENDTNHDNSRFYNLWPSTKSSRAINNPVRMGHWEDLTQYVAVGFTPSEQVLEVCSKDLSEGGIFFYSEEEKAKIRGTNINGCKDGQKFTRAIAYLFEIGYDIALSSEFNVSESPGAEAFGLRKREDLED</sequence>
<dbReference type="OrthoDB" id="57249at2759"/>
<evidence type="ECO:0000313" key="3">
    <source>
        <dbReference type="Proteomes" id="UP000266841"/>
    </source>
</evidence>